<keyword evidence="4 7" id="KW-0677">Repeat</keyword>
<dbReference type="UniPathway" id="UPA00973"/>
<comment type="caution">
    <text evidence="10">The sequence shown here is derived from an EMBL/GenBank/DDBJ whole genome shotgun (WGS) entry which is preliminary data.</text>
</comment>
<accession>A0A2W4SPC2</accession>
<sequence length="353" mass="37982">MNLKASEILQRFKGQGLILDCIGPDNVISRFAPIDECAAGDLVFIDHAKYLPLVRERKPAAVITNETIAADLREEAGLAILLTKNIRLATALVKQAYDDRDFYHTEWPRIHPSSVIHPSVHIPDNAVIGPGVVIGANVELGDRAVLMANAVIENNARIGQGTVVHPGCVVSHGCEIGADVMLKAGCVIGSEGFGFAQDEKRRNYRIPHTGKVIIEDRVVIGANTTIDRATYGATIIRSGVIIDALCHIAHNVELGEDCILCAHTGISGSSRFGQRVIASGQTGVLDHVTVASDSVLLHRAGINRSLKEPGMYAGGPAQPLQQYLKNIAIMPKLAEIWSRLKKLEKKVAELTGP</sequence>
<dbReference type="Proteomes" id="UP000249396">
    <property type="component" value="Unassembled WGS sequence"/>
</dbReference>
<keyword evidence="3 7" id="KW-0808">Transferase</keyword>
<dbReference type="NCBIfam" id="TIGR01853">
    <property type="entry name" value="lipid_A_lpxD"/>
    <property type="match status" value="1"/>
</dbReference>
<dbReference type="SUPFAM" id="SSF51161">
    <property type="entry name" value="Trimeric LpxA-like enzymes"/>
    <property type="match status" value="1"/>
</dbReference>
<dbReference type="PANTHER" id="PTHR43378">
    <property type="entry name" value="UDP-3-O-ACYLGLUCOSAMINE N-ACYLTRANSFERASE"/>
    <property type="match status" value="1"/>
</dbReference>
<dbReference type="Pfam" id="PF00132">
    <property type="entry name" value="Hexapep"/>
    <property type="match status" value="1"/>
</dbReference>
<comment type="catalytic activity">
    <reaction evidence="7">
        <text>a UDP-3-O-[(3R)-3-hydroxyacyl]-alpha-D-glucosamine + a (3R)-hydroxyacyl-[ACP] = a UDP-2-N,3-O-bis[(3R)-3-hydroxyacyl]-alpha-D-glucosamine + holo-[ACP] + H(+)</text>
        <dbReference type="Rhea" id="RHEA:53836"/>
        <dbReference type="Rhea" id="RHEA-COMP:9685"/>
        <dbReference type="Rhea" id="RHEA-COMP:9945"/>
        <dbReference type="ChEBI" id="CHEBI:15378"/>
        <dbReference type="ChEBI" id="CHEBI:64479"/>
        <dbReference type="ChEBI" id="CHEBI:78827"/>
        <dbReference type="ChEBI" id="CHEBI:137740"/>
        <dbReference type="ChEBI" id="CHEBI:137748"/>
        <dbReference type="EC" id="2.3.1.191"/>
    </reaction>
</comment>
<evidence type="ECO:0000259" key="9">
    <source>
        <dbReference type="Pfam" id="PF25087"/>
    </source>
</evidence>
<dbReference type="Gene3D" id="3.40.1390.10">
    <property type="entry name" value="MurE/MurF, N-terminal domain"/>
    <property type="match status" value="1"/>
</dbReference>
<dbReference type="InterPro" id="IPR020573">
    <property type="entry name" value="UDP_GlcNAc_AcTrfase_non-rep"/>
</dbReference>
<dbReference type="InterPro" id="IPR011004">
    <property type="entry name" value="Trimer_LpxA-like_sf"/>
</dbReference>
<evidence type="ECO:0000313" key="11">
    <source>
        <dbReference type="Proteomes" id="UP000249396"/>
    </source>
</evidence>
<dbReference type="InterPro" id="IPR007691">
    <property type="entry name" value="LpxD"/>
</dbReference>
<keyword evidence="6 7" id="KW-0012">Acyltransferase</keyword>
<name>A0A2W4SPC2_9GAMM</name>
<comment type="function">
    <text evidence="7">Catalyzes the N-acylation of UDP-3-O-acylglucosamine using 3-hydroxyacyl-ACP as the acyl donor. Is involved in the biosynthesis of lipid A, a phosphorylated glycolipid that anchors the lipopolysaccharide to the outer membrane of the cell.</text>
</comment>
<evidence type="ECO:0000256" key="4">
    <source>
        <dbReference type="ARBA" id="ARBA00022737"/>
    </source>
</evidence>
<dbReference type="EMBL" id="QJPH01000416">
    <property type="protein sequence ID" value="PZN74674.1"/>
    <property type="molecule type" value="Genomic_DNA"/>
</dbReference>
<dbReference type="HAMAP" id="MF_00523">
    <property type="entry name" value="LpxD"/>
    <property type="match status" value="1"/>
</dbReference>
<evidence type="ECO:0000259" key="8">
    <source>
        <dbReference type="Pfam" id="PF04613"/>
    </source>
</evidence>
<feature type="active site" description="Proton acceptor" evidence="7">
    <location>
        <position position="250"/>
    </location>
</feature>
<evidence type="ECO:0000256" key="1">
    <source>
        <dbReference type="ARBA" id="ARBA00022516"/>
    </source>
</evidence>
<proteinExistence type="inferred from homology"/>
<reference evidence="10 11" key="1">
    <citation type="journal article" date="2018" name="Aquat. Microb. Ecol.">
        <title>Gammaproteobacterial methanotrophs dominate.</title>
        <authorList>
            <person name="Rissanen A.J."/>
            <person name="Saarenheimo J."/>
            <person name="Tiirola M."/>
            <person name="Peura S."/>
            <person name="Aalto S.L."/>
            <person name="Karvinen A."/>
            <person name="Nykanen H."/>
        </authorList>
    </citation>
    <scope>NUCLEOTIDE SEQUENCE [LARGE SCALE GENOMIC DNA]</scope>
    <source>
        <strain evidence="10">AMbin10</strain>
    </source>
</reference>
<gene>
    <name evidence="7 10" type="primary">lpxD</name>
    <name evidence="10" type="ORF">DM484_20780</name>
</gene>
<evidence type="ECO:0000256" key="5">
    <source>
        <dbReference type="ARBA" id="ARBA00023098"/>
    </source>
</evidence>
<evidence type="ECO:0000256" key="7">
    <source>
        <dbReference type="HAMAP-Rule" id="MF_00523"/>
    </source>
</evidence>
<dbReference type="GO" id="GO:0016410">
    <property type="term" value="F:N-acyltransferase activity"/>
    <property type="evidence" value="ECO:0007669"/>
    <property type="project" value="InterPro"/>
</dbReference>
<keyword evidence="2 7" id="KW-0441">Lipid A biosynthesis</keyword>
<comment type="similarity">
    <text evidence="7">Belongs to the transferase hexapeptide repeat family. LpxD subfamily.</text>
</comment>
<dbReference type="GO" id="GO:0009245">
    <property type="term" value="P:lipid A biosynthetic process"/>
    <property type="evidence" value="ECO:0007669"/>
    <property type="project" value="UniProtKB-UniRule"/>
</dbReference>
<dbReference type="CDD" id="cd03352">
    <property type="entry name" value="LbH_LpxD"/>
    <property type="match status" value="1"/>
</dbReference>
<comment type="subunit">
    <text evidence="7">Homotrimer.</text>
</comment>
<dbReference type="NCBIfam" id="NF002060">
    <property type="entry name" value="PRK00892.1"/>
    <property type="match status" value="1"/>
</dbReference>
<dbReference type="EC" id="2.3.1.191" evidence="7"/>
<protein>
    <recommendedName>
        <fullName evidence="7">UDP-3-O-acylglucosamine N-acyltransferase</fullName>
        <ecNumber evidence="7">2.3.1.191</ecNumber>
    </recommendedName>
</protein>
<evidence type="ECO:0000256" key="6">
    <source>
        <dbReference type="ARBA" id="ARBA00023315"/>
    </source>
</evidence>
<feature type="domain" description="UDP-3-O-[3-hydroxymyristoyl] glucosamine N-acyltransferase non-repeat region" evidence="8">
    <location>
        <begin position="27"/>
        <end position="93"/>
    </location>
</feature>
<dbReference type="InterPro" id="IPR056729">
    <property type="entry name" value="GMPPB_C"/>
</dbReference>
<dbReference type="GO" id="GO:0016020">
    <property type="term" value="C:membrane"/>
    <property type="evidence" value="ECO:0007669"/>
    <property type="project" value="GOC"/>
</dbReference>
<dbReference type="AlphaFoldDB" id="A0A2W4SPC2"/>
<dbReference type="Pfam" id="PF04613">
    <property type="entry name" value="LpxD"/>
    <property type="match status" value="1"/>
</dbReference>
<keyword evidence="1 7" id="KW-0444">Lipid biosynthesis</keyword>
<dbReference type="Pfam" id="PF25087">
    <property type="entry name" value="GMPPB_C"/>
    <property type="match status" value="1"/>
</dbReference>
<feature type="domain" description="Mannose-1-phosphate guanyltransferase C-terminal" evidence="9">
    <location>
        <begin position="111"/>
        <end position="191"/>
    </location>
</feature>
<evidence type="ECO:0000256" key="2">
    <source>
        <dbReference type="ARBA" id="ARBA00022556"/>
    </source>
</evidence>
<evidence type="ECO:0000313" key="10">
    <source>
        <dbReference type="EMBL" id="PZN74674.1"/>
    </source>
</evidence>
<dbReference type="PANTHER" id="PTHR43378:SF2">
    <property type="entry name" value="UDP-3-O-ACYLGLUCOSAMINE N-ACYLTRANSFERASE 1, MITOCHONDRIAL-RELATED"/>
    <property type="match status" value="1"/>
</dbReference>
<organism evidence="10 11">
    <name type="scientific">Candidatus Methylumidiphilus alinenensis</name>
    <dbReference type="NCBI Taxonomy" id="2202197"/>
    <lineage>
        <taxon>Bacteria</taxon>
        <taxon>Pseudomonadati</taxon>
        <taxon>Pseudomonadota</taxon>
        <taxon>Gammaproteobacteria</taxon>
        <taxon>Methylococcales</taxon>
        <taxon>Candidatus Methylumidiphilus</taxon>
    </lineage>
</organism>
<evidence type="ECO:0000256" key="3">
    <source>
        <dbReference type="ARBA" id="ARBA00022679"/>
    </source>
</evidence>
<keyword evidence="5 7" id="KW-0443">Lipid metabolism</keyword>
<dbReference type="InterPro" id="IPR001451">
    <property type="entry name" value="Hexapep"/>
</dbReference>
<comment type="pathway">
    <text evidence="7">Bacterial outer membrane biogenesis; LPS lipid A biosynthesis.</text>
</comment>
<dbReference type="GO" id="GO:0103118">
    <property type="term" value="F:UDP-3-O-[(3R)-3-hydroxyacyl]-glucosamine N-acyltransferase activity"/>
    <property type="evidence" value="ECO:0007669"/>
    <property type="project" value="UniProtKB-EC"/>
</dbReference>
<dbReference type="Gene3D" id="2.160.10.10">
    <property type="entry name" value="Hexapeptide repeat proteins"/>
    <property type="match status" value="1"/>
</dbReference>